<dbReference type="Proteomes" id="UP000789831">
    <property type="component" value="Unassembled WGS sequence"/>
</dbReference>
<keyword evidence="3" id="KW-0808">Transferase</keyword>
<feature type="non-terminal residue" evidence="7">
    <location>
        <position position="1"/>
    </location>
</feature>
<evidence type="ECO:0000256" key="1">
    <source>
        <dbReference type="ARBA" id="ARBA00005878"/>
    </source>
</evidence>
<dbReference type="InterPro" id="IPR010286">
    <property type="entry name" value="METTL16/RlmF"/>
</dbReference>
<dbReference type="GO" id="GO:0008168">
    <property type="term" value="F:methyltransferase activity"/>
    <property type="evidence" value="ECO:0007669"/>
    <property type="project" value="UniProtKB-KW"/>
</dbReference>
<keyword evidence="8" id="KW-1185">Reference proteome</keyword>
<dbReference type="CDD" id="cd02440">
    <property type="entry name" value="AdoMet_MTases"/>
    <property type="match status" value="1"/>
</dbReference>
<evidence type="ECO:0000256" key="4">
    <source>
        <dbReference type="ARBA" id="ARBA00022691"/>
    </source>
</evidence>
<feature type="binding site" evidence="5">
    <location>
        <position position="156"/>
    </location>
    <ligand>
        <name>S-adenosyl-L-methionine</name>
        <dbReference type="ChEBI" id="CHEBI:59789"/>
    </ligand>
</feature>
<evidence type="ECO:0000256" key="5">
    <source>
        <dbReference type="PIRSR" id="PIRSR037350-1"/>
    </source>
</evidence>
<accession>A0A9N8VFB5</accession>
<dbReference type="GO" id="GO:0005634">
    <property type="term" value="C:nucleus"/>
    <property type="evidence" value="ECO:0007669"/>
    <property type="project" value="TreeGrafter"/>
</dbReference>
<dbReference type="GO" id="GO:0070475">
    <property type="term" value="P:rRNA base methylation"/>
    <property type="evidence" value="ECO:0007669"/>
    <property type="project" value="TreeGrafter"/>
</dbReference>
<dbReference type="Gene3D" id="3.40.50.150">
    <property type="entry name" value="Vaccinia Virus protein VP39"/>
    <property type="match status" value="1"/>
</dbReference>
<evidence type="ECO:0000256" key="2">
    <source>
        <dbReference type="ARBA" id="ARBA00022603"/>
    </source>
</evidence>
<feature type="binding site" evidence="5">
    <location>
        <position position="101"/>
    </location>
    <ligand>
        <name>S-adenosyl-L-methionine</name>
        <dbReference type="ChEBI" id="CHEBI:59789"/>
    </ligand>
</feature>
<keyword evidence="4 5" id="KW-0949">S-adenosyl-L-methionine</keyword>
<evidence type="ECO:0000313" key="7">
    <source>
        <dbReference type="EMBL" id="CAG8449263.1"/>
    </source>
</evidence>
<proteinExistence type="inferred from homology"/>
<evidence type="ECO:0000256" key="3">
    <source>
        <dbReference type="ARBA" id="ARBA00022679"/>
    </source>
</evidence>
<dbReference type="InterPro" id="IPR017182">
    <property type="entry name" value="METTL16/PsiM"/>
</dbReference>
<comment type="caution">
    <text evidence="7">The sequence shown here is derived from an EMBL/GenBank/DDBJ whole genome shotgun (WGS) entry which is preliminary data.</text>
</comment>
<evidence type="ECO:0000256" key="6">
    <source>
        <dbReference type="SAM" id="MobiDB-lite"/>
    </source>
</evidence>
<feature type="region of interest" description="Disordered" evidence="6">
    <location>
        <begin position="321"/>
        <end position="354"/>
    </location>
</feature>
<dbReference type="PANTHER" id="PTHR13393:SF0">
    <property type="entry name" value="RNA N6-ADENOSINE-METHYLTRANSFERASE METTL16"/>
    <property type="match status" value="1"/>
</dbReference>
<feature type="compositionally biased region" description="Polar residues" evidence="6">
    <location>
        <begin position="321"/>
        <end position="330"/>
    </location>
</feature>
<protein>
    <submittedName>
        <fullName evidence="7">3479_t:CDS:1</fullName>
    </submittedName>
</protein>
<feature type="binding site" evidence="5">
    <location>
        <position position="77"/>
    </location>
    <ligand>
        <name>S-adenosyl-L-methionine</name>
        <dbReference type="ChEBI" id="CHEBI:59789"/>
    </ligand>
</feature>
<gene>
    <name evidence="7" type="ORF">AGERDE_LOCUS1621</name>
</gene>
<reference evidence="7" key="1">
    <citation type="submission" date="2021-06" db="EMBL/GenBank/DDBJ databases">
        <authorList>
            <person name="Kallberg Y."/>
            <person name="Tangrot J."/>
            <person name="Rosling A."/>
        </authorList>
    </citation>
    <scope>NUCLEOTIDE SEQUENCE</scope>
    <source>
        <strain evidence="7">MT106</strain>
    </source>
</reference>
<dbReference type="AlphaFoldDB" id="A0A9N8VFB5"/>
<dbReference type="SUPFAM" id="SSF53335">
    <property type="entry name" value="S-adenosyl-L-methionine-dependent methyltransferases"/>
    <property type="match status" value="1"/>
</dbReference>
<evidence type="ECO:0000313" key="8">
    <source>
        <dbReference type="Proteomes" id="UP000789831"/>
    </source>
</evidence>
<dbReference type="EMBL" id="CAJVPL010000116">
    <property type="protein sequence ID" value="CAG8449263.1"/>
    <property type="molecule type" value="Genomic_DNA"/>
</dbReference>
<dbReference type="InterPro" id="IPR029063">
    <property type="entry name" value="SAM-dependent_MTases_sf"/>
</dbReference>
<keyword evidence="2" id="KW-0489">Methyltransferase</keyword>
<name>A0A9N8VFB5_9GLOM</name>
<comment type="similarity">
    <text evidence="1">Belongs to the methyltransferase superfamily. METTL16/RlmF family.</text>
</comment>
<organism evidence="7 8">
    <name type="scientific">Ambispora gerdemannii</name>
    <dbReference type="NCBI Taxonomy" id="144530"/>
    <lineage>
        <taxon>Eukaryota</taxon>
        <taxon>Fungi</taxon>
        <taxon>Fungi incertae sedis</taxon>
        <taxon>Mucoromycota</taxon>
        <taxon>Glomeromycotina</taxon>
        <taxon>Glomeromycetes</taxon>
        <taxon>Archaeosporales</taxon>
        <taxon>Ambisporaceae</taxon>
        <taxon>Ambispora</taxon>
    </lineage>
</organism>
<sequence length="425" mass="49263">VKYNINGEAYIDFKDPLAVQKLTYTLLQHDFGLELDIPLDTLCPMIPNRLNYIHWLEDLISYTGDDDHGEVYGFDIGTGTSCIYPLLGCTLNKNWKFVATDISEKMVKLAKANVERNNLQDRITIILKSNESKLLLDDDDETKNLDIQRFSFCMCNPPFYENQEQYEAGVMFKKSQPFATSTGSPEEIFTNGGELGFIKQIVDQSLVLRERFSWYTSMIGRKETVNKIVSELKKNKIDNYVLTEFCQGQTRRWGIGWSFGIHRPPSNISQPSSKSLRKAGPSMTEFTTQWTIEINSLFEYLDTLLRTLEIRGTWNTATNTFTGNASTNTWSRAARRQREREKAQQSQQQRQQQEKINMELDSEPLFEFQYHLEQTEARSDNNVNGSITKMTMSWTSGNERNIFEAFYLHVKRRIEEKFGKSALRH</sequence>
<dbReference type="PANTHER" id="PTHR13393">
    <property type="entry name" value="SAM-DEPENDENT METHYLTRANSFERASE"/>
    <property type="match status" value="1"/>
</dbReference>
<dbReference type="Pfam" id="PF05971">
    <property type="entry name" value="Methyltransf_10"/>
    <property type="match status" value="1"/>
</dbReference>
<feature type="binding site" evidence="5">
    <location>
        <position position="49"/>
    </location>
    <ligand>
        <name>S-adenosyl-L-methionine</name>
        <dbReference type="ChEBI" id="CHEBI:59789"/>
    </ligand>
</feature>
<dbReference type="OrthoDB" id="514248at2759"/>
<dbReference type="PIRSF" id="PIRSF037350">
    <property type="entry name" value="Mtase_ZK1128_prd"/>
    <property type="match status" value="1"/>
</dbReference>